<dbReference type="Pfam" id="PF00753">
    <property type="entry name" value="Lactamase_B"/>
    <property type="match status" value="1"/>
</dbReference>
<dbReference type="OrthoDB" id="9802248at2"/>
<dbReference type="KEGG" id="scv:A4G25_01630"/>
<name>A0A143P8M3_9STAP</name>
<dbReference type="InterPro" id="IPR051453">
    <property type="entry name" value="MBL_Glyoxalase_II"/>
</dbReference>
<evidence type="ECO:0000313" key="8">
    <source>
        <dbReference type="Proteomes" id="UP000293854"/>
    </source>
</evidence>
<dbReference type="EMBL" id="CP068073">
    <property type="protein sequence ID" value="QQS83506.1"/>
    <property type="molecule type" value="Genomic_DNA"/>
</dbReference>
<evidence type="ECO:0000313" key="7">
    <source>
        <dbReference type="EMBL" id="RZI00124.1"/>
    </source>
</evidence>
<evidence type="ECO:0000256" key="1">
    <source>
        <dbReference type="ARBA" id="ARBA00001947"/>
    </source>
</evidence>
<dbReference type="GO" id="GO:0046872">
    <property type="term" value="F:metal ion binding"/>
    <property type="evidence" value="ECO:0007669"/>
    <property type="project" value="UniProtKB-KW"/>
</dbReference>
<keyword evidence="4" id="KW-0862">Zinc</keyword>
<dbReference type="Proteomes" id="UP000595942">
    <property type="component" value="Chromosome"/>
</dbReference>
<reference evidence="7 8" key="1">
    <citation type="submission" date="2018-11" db="EMBL/GenBank/DDBJ databases">
        <title>Genomic profiling of Staphylococcus species from a Poultry farm system in KwaZulu-Natal, South Africa.</title>
        <authorList>
            <person name="Amoako D.G."/>
            <person name="Somboro A.M."/>
            <person name="Abia A.L.K."/>
            <person name="Bester L.A."/>
            <person name="Essack S.Y."/>
        </authorList>
    </citation>
    <scope>NUCLEOTIDE SEQUENCE [LARGE SCALE GENOMIC DNA]</scope>
    <source>
        <strain evidence="7 8">SA11</strain>
    </source>
</reference>
<sequence length="207" mass="22933">MHISSLTLGIADTNTYFIEDENNVLLVDPSSDGNKIIKKLNEINKPLKAIILTHAHFDHIGALDEVLEEFDVPVYLHTEEFDFFLDPSKNGSAKFKQYGLEPVISNASPQPLEEGPNKIGGFEIDVLHTPGHSPGSLTYVFNDFAVVGDTLFNNGIGRTDLYRGDYETLVDSIQDKIFEIDGDLPLYPGHGPSTTVNDEQMNPYLHG</sequence>
<organism evidence="7 8">
    <name type="scientific">Staphylococcus condimenti</name>
    <dbReference type="NCBI Taxonomy" id="70255"/>
    <lineage>
        <taxon>Bacteria</taxon>
        <taxon>Bacillati</taxon>
        <taxon>Bacillota</taxon>
        <taxon>Bacilli</taxon>
        <taxon>Bacillales</taxon>
        <taxon>Staphylococcaceae</taxon>
        <taxon>Staphylococcus</taxon>
    </lineage>
</organism>
<gene>
    <name evidence="7" type="ORF">EIG99_12430</name>
    <name evidence="6" type="ORF">I6J05_04085</name>
</gene>
<dbReference type="Gene3D" id="3.60.15.10">
    <property type="entry name" value="Ribonuclease Z/Hydroxyacylglutathione hydrolase-like"/>
    <property type="match status" value="1"/>
</dbReference>
<dbReference type="InterPro" id="IPR036866">
    <property type="entry name" value="RibonucZ/Hydroxyglut_hydro"/>
</dbReference>
<comment type="cofactor">
    <cofactor evidence="1">
        <name>Zn(2+)</name>
        <dbReference type="ChEBI" id="CHEBI:29105"/>
    </cofactor>
</comment>
<dbReference type="GO" id="GO:0016787">
    <property type="term" value="F:hydrolase activity"/>
    <property type="evidence" value="ECO:0007669"/>
    <property type="project" value="UniProtKB-KW"/>
</dbReference>
<dbReference type="AlphaFoldDB" id="A0A143P8M3"/>
<accession>A0A143P8M3</accession>
<evidence type="ECO:0000256" key="3">
    <source>
        <dbReference type="ARBA" id="ARBA00022801"/>
    </source>
</evidence>
<protein>
    <submittedName>
        <fullName evidence="7">MBL fold metallo-hydrolase</fullName>
    </submittedName>
</protein>
<keyword evidence="2" id="KW-0479">Metal-binding</keyword>
<evidence type="ECO:0000256" key="2">
    <source>
        <dbReference type="ARBA" id="ARBA00022723"/>
    </source>
</evidence>
<reference evidence="6 9" key="2">
    <citation type="submission" date="2021-01" db="EMBL/GenBank/DDBJ databases">
        <title>FDA dAtabase for Regulatory Grade micrObial Sequences (FDA-ARGOS): Supporting development and validation of Infectious Disease Dx tests.</title>
        <authorList>
            <person name="Sproer C."/>
            <person name="Gronow S."/>
            <person name="Severitt S."/>
            <person name="Schroder I."/>
            <person name="Tallon L."/>
            <person name="Sadzewicz L."/>
            <person name="Zhao X."/>
            <person name="Boylan J."/>
            <person name="Ott S."/>
            <person name="Bowen H."/>
            <person name="Vavikolanu K."/>
            <person name="Mehta A."/>
            <person name="Aluvathingal J."/>
            <person name="Nadendla S."/>
            <person name="Lowell S."/>
            <person name="Myers T."/>
            <person name="Yan Y."/>
            <person name="Sichtig H."/>
        </authorList>
    </citation>
    <scope>NUCLEOTIDE SEQUENCE [LARGE SCALE GENOMIC DNA]</scope>
    <source>
        <strain evidence="6 9">FDAARGOS_1148</strain>
    </source>
</reference>
<dbReference type="SMART" id="SM00849">
    <property type="entry name" value="Lactamase_B"/>
    <property type="match status" value="1"/>
</dbReference>
<evidence type="ECO:0000259" key="5">
    <source>
        <dbReference type="SMART" id="SM00849"/>
    </source>
</evidence>
<feature type="domain" description="Metallo-beta-lactamase" evidence="5">
    <location>
        <begin position="12"/>
        <end position="190"/>
    </location>
</feature>
<evidence type="ECO:0000313" key="6">
    <source>
        <dbReference type="EMBL" id="QQS83506.1"/>
    </source>
</evidence>
<dbReference type="Proteomes" id="UP000293854">
    <property type="component" value="Unassembled WGS sequence"/>
</dbReference>
<dbReference type="PANTHER" id="PTHR46233">
    <property type="entry name" value="HYDROXYACYLGLUTATHIONE HYDROLASE GLOC"/>
    <property type="match status" value="1"/>
</dbReference>
<evidence type="ECO:0000256" key="4">
    <source>
        <dbReference type="ARBA" id="ARBA00022833"/>
    </source>
</evidence>
<keyword evidence="3 7" id="KW-0378">Hydrolase</keyword>
<dbReference type="PANTHER" id="PTHR46233:SF3">
    <property type="entry name" value="HYDROXYACYLGLUTATHIONE HYDROLASE GLOC"/>
    <property type="match status" value="1"/>
</dbReference>
<evidence type="ECO:0000313" key="9">
    <source>
        <dbReference type="Proteomes" id="UP000595942"/>
    </source>
</evidence>
<dbReference type="GeneID" id="93726547"/>
<keyword evidence="9" id="KW-1185">Reference proteome</keyword>
<dbReference type="RefSeq" id="WP_047130993.1">
    <property type="nucleotide sequence ID" value="NZ_CP015114.1"/>
</dbReference>
<dbReference type="CDD" id="cd06262">
    <property type="entry name" value="metallo-hydrolase-like_MBL-fold"/>
    <property type="match status" value="1"/>
</dbReference>
<dbReference type="InterPro" id="IPR001279">
    <property type="entry name" value="Metallo-B-lactamas"/>
</dbReference>
<dbReference type="EMBL" id="RQTE01000335">
    <property type="protein sequence ID" value="RZI00124.1"/>
    <property type="molecule type" value="Genomic_DNA"/>
</dbReference>
<proteinExistence type="predicted"/>
<dbReference type="SUPFAM" id="SSF56281">
    <property type="entry name" value="Metallo-hydrolase/oxidoreductase"/>
    <property type="match status" value="1"/>
</dbReference>